<dbReference type="Pfam" id="PF25917">
    <property type="entry name" value="BSH_RND"/>
    <property type="match status" value="1"/>
</dbReference>
<feature type="domain" description="Multidrug resistance protein MdtA-like C-terminal permuted SH3" evidence="8">
    <location>
        <begin position="286"/>
        <end position="345"/>
    </location>
</feature>
<dbReference type="InterPro" id="IPR030190">
    <property type="entry name" value="MacA_alpha-hairpin_sf"/>
</dbReference>
<dbReference type="InterPro" id="IPR058636">
    <property type="entry name" value="Beta-barrel_YknX"/>
</dbReference>
<evidence type="ECO:0000313" key="10">
    <source>
        <dbReference type="EMBL" id="XFO64635.1"/>
    </source>
</evidence>
<evidence type="ECO:0000256" key="3">
    <source>
        <dbReference type="ARBA" id="ARBA00022448"/>
    </source>
</evidence>
<feature type="region of interest" description="Disordered" evidence="5">
    <location>
        <begin position="344"/>
        <end position="368"/>
    </location>
</feature>
<feature type="compositionally biased region" description="Gly residues" evidence="5">
    <location>
        <begin position="359"/>
        <end position="368"/>
    </location>
</feature>
<sequence>MNLMWQKIVNQKKLFIIAILVVAAIAGGGYYYQNKSKATTVPQQTIQAEIRDLTSVVAATGTIKAVNSVDISSKITAHIKEIKVKENEQVTAGQVLVILEDTALQAQVTQAKERLDNAAIKYQRTSRLTAIGGTSTEALDNASMDYKIAQANYDEVMSKLDDTIIVSPMAGSVIGKPLSAGELVAQGVNNPTVILTVADMSKMQIEANIDQTDIGKIALGQKVTFTVDAYPGKEFSGMVTIISRKAVVSGNVTYYPVTIDVTNAENLLNPGMVARVSVIVSESQGVLTLPLSAIRSDKTGKYVVVVGPNGQTQNVPVKTGNTGDDRVEIISGLSEGDKVVVSQVKTQSQAQTSSKQGSSQGGGGRPMF</sequence>
<dbReference type="RefSeq" id="WP_094606068.1">
    <property type="nucleotide sequence ID" value="NZ_CP155573.1"/>
</dbReference>
<evidence type="ECO:0000256" key="6">
    <source>
        <dbReference type="SAM" id="Phobius"/>
    </source>
</evidence>
<proteinExistence type="inferred from homology"/>
<protein>
    <submittedName>
        <fullName evidence="10">Macrolide export protein MacA</fullName>
    </submittedName>
</protein>
<reference evidence="10" key="1">
    <citation type="submission" date="2024-05" db="EMBL/GenBank/DDBJ databases">
        <title>Isolation and characterization of Sporomusa carbonis sp. nov., a carboxydotrophic hydrogenogen in the genus of Sporomusa isolated from a charcoal burning pile.</title>
        <authorList>
            <person name="Boeer T."/>
            <person name="Rosenbaum F."/>
            <person name="Eysell L."/>
            <person name="Mueller V."/>
            <person name="Daniel R."/>
            <person name="Poehlein A."/>
        </authorList>
    </citation>
    <scope>NUCLEOTIDE SEQUENCE [LARGE SCALE GENOMIC DNA]</scope>
    <source>
        <strain evidence="10">DSM 10669</strain>
    </source>
</reference>
<dbReference type="PANTHER" id="PTHR30469">
    <property type="entry name" value="MULTIDRUG RESISTANCE PROTEIN MDTA"/>
    <property type="match status" value="1"/>
</dbReference>
<name>A0ABZ3IG82_9FIRM</name>
<keyword evidence="4" id="KW-0175">Coiled coil</keyword>
<evidence type="ECO:0000313" key="11">
    <source>
        <dbReference type="Proteomes" id="UP000216752"/>
    </source>
</evidence>
<keyword evidence="3" id="KW-0813">Transport</keyword>
<keyword evidence="6" id="KW-0472">Membrane</keyword>
<feature type="domain" description="YknX-like beta-barrel" evidence="9">
    <location>
        <begin position="203"/>
        <end position="277"/>
    </location>
</feature>
<gene>
    <name evidence="10" type="primary">macA_1</name>
    <name evidence="10" type="ORF">SPSIL_007370</name>
</gene>
<dbReference type="NCBIfam" id="TIGR01730">
    <property type="entry name" value="RND_mfp"/>
    <property type="match status" value="1"/>
</dbReference>
<dbReference type="InterPro" id="IPR058627">
    <property type="entry name" value="MdtA-like_C"/>
</dbReference>
<dbReference type="Gene3D" id="6.10.140.1990">
    <property type="match status" value="1"/>
</dbReference>
<dbReference type="EMBL" id="CP155573">
    <property type="protein sequence ID" value="XFO64635.1"/>
    <property type="molecule type" value="Genomic_DNA"/>
</dbReference>
<evidence type="ECO:0000256" key="4">
    <source>
        <dbReference type="ARBA" id="ARBA00023054"/>
    </source>
</evidence>
<keyword evidence="6" id="KW-1133">Transmembrane helix</keyword>
<feature type="domain" description="Multidrug resistance protein MdtA-like barrel-sandwich hybrid" evidence="7">
    <location>
        <begin position="67"/>
        <end position="195"/>
    </location>
</feature>
<dbReference type="Gene3D" id="2.40.50.100">
    <property type="match status" value="1"/>
</dbReference>
<comment type="similarity">
    <text evidence="2">Belongs to the membrane fusion protein (MFP) (TC 8.A.1) family.</text>
</comment>
<evidence type="ECO:0000256" key="1">
    <source>
        <dbReference type="ARBA" id="ARBA00004196"/>
    </source>
</evidence>
<dbReference type="Proteomes" id="UP000216752">
    <property type="component" value="Chromosome"/>
</dbReference>
<evidence type="ECO:0000259" key="9">
    <source>
        <dbReference type="Pfam" id="PF25990"/>
    </source>
</evidence>
<keyword evidence="11" id="KW-1185">Reference proteome</keyword>
<dbReference type="InterPro" id="IPR006143">
    <property type="entry name" value="RND_pump_MFP"/>
</dbReference>
<keyword evidence="6" id="KW-0812">Transmembrane</keyword>
<feature type="transmembrane region" description="Helical" evidence="6">
    <location>
        <begin position="14"/>
        <end position="32"/>
    </location>
</feature>
<dbReference type="InterPro" id="IPR058625">
    <property type="entry name" value="MdtA-like_BSH"/>
</dbReference>
<dbReference type="Pfam" id="PF25967">
    <property type="entry name" value="RND-MFP_C"/>
    <property type="match status" value="1"/>
</dbReference>
<comment type="subcellular location">
    <subcellularLocation>
        <location evidence="1">Cell envelope</location>
    </subcellularLocation>
</comment>
<dbReference type="Pfam" id="PF25990">
    <property type="entry name" value="Beta-barrel_YknX"/>
    <property type="match status" value="1"/>
</dbReference>
<dbReference type="Gene3D" id="2.40.30.170">
    <property type="match status" value="1"/>
</dbReference>
<evidence type="ECO:0000259" key="7">
    <source>
        <dbReference type="Pfam" id="PF25917"/>
    </source>
</evidence>
<dbReference type="SUPFAM" id="SSF111369">
    <property type="entry name" value="HlyD-like secretion proteins"/>
    <property type="match status" value="1"/>
</dbReference>
<feature type="compositionally biased region" description="Low complexity" evidence="5">
    <location>
        <begin position="344"/>
        <end position="358"/>
    </location>
</feature>
<accession>A0ABZ3IG82</accession>
<evidence type="ECO:0000256" key="2">
    <source>
        <dbReference type="ARBA" id="ARBA00009477"/>
    </source>
</evidence>
<evidence type="ECO:0000259" key="8">
    <source>
        <dbReference type="Pfam" id="PF25967"/>
    </source>
</evidence>
<evidence type="ECO:0000256" key="5">
    <source>
        <dbReference type="SAM" id="MobiDB-lite"/>
    </source>
</evidence>
<dbReference type="Gene3D" id="2.40.420.20">
    <property type="match status" value="1"/>
</dbReference>
<dbReference type="PANTHER" id="PTHR30469:SF33">
    <property type="entry name" value="SLR1207 PROTEIN"/>
    <property type="match status" value="1"/>
</dbReference>
<organism evidence="10 11">
    <name type="scientific">Sporomusa silvacetica DSM 10669</name>
    <dbReference type="NCBI Taxonomy" id="1123289"/>
    <lineage>
        <taxon>Bacteria</taxon>
        <taxon>Bacillati</taxon>
        <taxon>Bacillota</taxon>
        <taxon>Negativicutes</taxon>
        <taxon>Selenomonadales</taxon>
        <taxon>Sporomusaceae</taxon>
        <taxon>Sporomusa</taxon>
    </lineage>
</organism>